<dbReference type="CDD" id="cd00067">
    <property type="entry name" value="GAL4"/>
    <property type="match status" value="1"/>
</dbReference>
<evidence type="ECO:0000256" key="4">
    <source>
        <dbReference type="ARBA" id="ARBA00023163"/>
    </source>
</evidence>
<dbReference type="Pfam" id="PF00172">
    <property type="entry name" value="Zn_clus"/>
    <property type="match status" value="1"/>
</dbReference>
<evidence type="ECO:0000256" key="1">
    <source>
        <dbReference type="ARBA" id="ARBA00022723"/>
    </source>
</evidence>
<evidence type="ECO:0000256" key="3">
    <source>
        <dbReference type="ARBA" id="ARBA00023125"/>
    </source>
</evidence>
<evidence type="ECO:0000256" key="2">
    <source>
        <dbReference type="ARBA" id="ARBA00023015"/>
    </source>
</evidence>
<dbReference type="KEGG" id="trg:TRUGW13939_08196"/>
<dbReference type="OrthoDB" id="5392779at2759"/>
<feature type="domain" description="Zn(2)-C6 fungal-type" evidence="6">
    <location>
        <begin position="25"/>
        <end position="58"/>
    </location>
</feature>
<dbReference type="PROSITE" id="PS50048">
    <property type="entry name" value="ZN2_CY6_FUNGAL_2"/>
    <property type="match status" value="1"/>
</dbReference>
<name>A0A7H8R3X8_TALRU</name>
<dbReference type="SMART" id="SM00066">
    <property type="entry name" value="GAL4"/>
    <property type="match status" value="1"/>
</dbReference>
<dbReference type="CDD" id="cd12148">
    <property type="entry name" value="fungal_TF_MHR"/>
    <property type="match status" value="1"/>
</dbReference>
<dbReference type="RefSeq" id="XP_035347225.1">
    <property type="nucleotide sequence ID" value="XM_035491332.1"/>
</dbReference>
<keyword evidence="1" id="KW-0479">Metal-binding</keyword>
<sequence length="645" mass="71737">MKRTHSQNNNALETKSKKLRKGTQSCWECKRRKMRCAFASPSDTICVACERRGTLCVSQEVAEKEPPVGGGGGQPIEEKLSRIGELLEQCTRMFARGGGAVEHNGQCPSPKSLVRPALVSSYTPLDLRGDSLRLAPSSQLEVERALASAWPEKIDVDSIIQLKVHPFQVIRAINCARDFQPSYQDQTISVAPGKALQLPPEGTHPVIVARKLLTLALFLQCARPSTARFHGIMTRAVEAARYLVTSRDDLVGSIEGIECLMMEATFENNAGNLRRAWLAARRAMAMAQIIGLEERAMPSTTASFERCTSEPSIDPKHMWFRLIQTDRFLSLMSGLPQGSSTDTFTDAEALQPCSPVQRLQRIHCTAAGRLLQRQKGRNSAIDVRETDRLLQTAAECVPAQWWLVPNLDDGADETLEEIPRMMDQMTHYHLIVQLHLPRAMSEGNDDCSHSTLSAINASREVMLRYIAVKKASKGEDQRYCSSLDSLAFVSSVCLCWVHIRYSIQDSSYGFGHQRYGDRAMVGWLVDDLRRRERNHVSAQMLVTLERLLEINSDVTSCFCKYTTMVQPGTVCDRVVGCGGRLSDDDNSTLHIYIPCLGEVTIQRSEMPGNSPWILPDLPDLVPAGHDESSLDLMTFLQDSAGIINM</sequence>
<keyword evidence="4" id="KW-0804">Transcription</keyword>
<dbReference type="EMBL" id="CP055901">
    <property type="protein sequence ID" value="QKX61050.1"/>
    <property type="molecule type" value="Genomic_DNA"/>
</dbReference>
<dbReference type="PANTHER" id="PTHR47840">
    <property type="entry name" value="ZN(II)2CYS6 TRANSCRIPTION FACTOR (EUROFUNG)-RELATED"/>
    <property type="match status" value="1"/>
</dbReference>
<dbReference type="SMART" id="SM00906">
    <property type="entry name" value="Fungal_trans"/>
    <property type="match status" value="1"/>
</dbReference>
<proteinExistence type="predicted"/>
<keyword evidence="3" id="KW-0238">DNA-binding</keyword>
<dbReference type="InterPro" id="IPR007219">
    <property type="entry name" value="XnlR_reg_dom"/>
</dbReference>
<evidence type="ECO:0000313" key="7">
    <source>
        <dbReference type="EMBL" id="QKX61050.1"/>
    </source>
</evidence>
<accession>A0A7H8R3X8</accession>
<dbReference type="InterPro" id="IPR036864">
    <property type="entry name" value="Zn2-C6_fun-type_DNA-bd_sf"/>
</dbReference>
<dbReference type="SUPFAM" id="SSF57701">
    <property type="entry name" value="Zn2/Cys6 DNA-binding domain"/>
    <property type="match status" value="1"/>
</dbReference>
<keyword evidence="2" id="KW-0805">Transcription regulation</keyword>
<dbReference type="GO" id="GO:0000981">
    <property type="term" value="F:DNA-binding transcription factor activity, RNA polymerase II-specific"/>
    <property type="evidence" value="ECO:0007669"/>
    <property type="project" value="InterPro"/>
</dbReference>
<evidence type="ECO:0000313" key="8">
    <source>
        <dbReference type="Proteomes" id="UP000509510"/>
    </source>
</evidence>
<dbReference type="GO" id="GO:0008270">
    <property type="term" value="F:zinc ion binding"/>
    <property type="evidence" value="ECO:0007669"/>
    <property type="project" value="InterPro"/>
</dbReference>
<organism evidence="7 8">
    <name type="scientific">Talaromyces rugulosus</name>
    <name type="common">Penicillium rugulosum</name>
    <dbReference type="NCBI Taxonomy" id="121627"/>
    <lineage>
        <taxon>Eukaryota</taxon>
        <taxon>Fungi</taxon>
        <taxon>Dikarya</taxon>
        <taxon>Ascomycota</taxon>
        <taxon>Pezizomycotina</taxon>
        <taxon>Eurotiomycetes</taxon>
        <taxon>Eurotiomycetidae</taxon>
        <taxon>Eurotiales</taxon>
        <taxon>Trichocomaceae</taxon>
        <taxon>Talaromyces</taxon>
        <taxon>Talaromyces sect. Islandici</taxon>
    </lineage>
</organism>
<evidence type="ECO:0000256" key="5">
    <source>
        <dbReference type="ARBA" id="ARBA00023242"/>
    </source>
</evidence>
<dbReference type="GO" id="GO:0003677">
    <property type="term" value="F:DNA binding"/>
    <property type="evidence" value="ECO:0007669"/>
    <property type="project" value="UniProtKB-KW"/>
</dbReference>
<dbReference type="PROSITE" id="PS00463">
    <property type="entry name" value="ZN2_CY6_FUNGAL_1"/>
    <property type="match status" value="1"/>
</dbReference>
<evidence type="ECO:0000259" key="6">
    <source>
        <dbReference type="PROSITE" id="PS50048"/>
    </source>
</evidence>
<dbReference type="Gene3D" id="4.10.240.10">
    <property type="entry name" value="Zn(2)-C6 fungal-type DNA-binding domain"/>
    <property type="match status" value="1"/>
</dbReference>
<dbReference type="GeneID" id="55995685"/>
<reference evidence="8" key="1">
    <citation type="submission" date="2020-06" db="EMBL/GenBank/DDBJ databases">
        <title>A chromosome-scale genome assembly of Talaromyces rugulosus W13939.</title>
        <authorList>
            <person name="Wang B."/>
            <person name="Guo L."/>
            <person name="Ye K."/>
            <person name="Wang L."/>
        </authorList>
    </citation>
    <scope>NUCLEOTIDE SEQUENCE [LARGE SCALE GENOMIC DNA]</scope>
    <source>
        <strain evidence="8">W13939</strain>
    </source>
</reference>
<gene>
    <name evidence="7" type="ORF">TRUGW13939_08196</name>
</gene>
<dbReference type="PANTHER" id="PTHR47840:SF1">
    <property type="entry name" value="ZN(II)2CYS6 TRANSCRIPTION FACTOR (EUROFUNG)"/>
    <property type="match status" value="1"/>
</dbReference>
<keyword evidence="8" id="KW-1185">Reference proteome</keyword>
<protein>
    <recommendedName>
        <fullName evidence="6">Zn(2)-C6 fungal-type domain-containing protein</fullName>
    </recommendedName>
</protein>
<dbReference type="Proteomes" id="UP000509510">
    <property type="component" value="Chromosome IV"/>
</dbReference>
<dbReference type="AlphaFoldDB" id="A0A7H8R3X8"/>
<dbReference type="InterPro" id="IPR001138">
    <property type="entry name" value="Zn2Cys6_DnaBD"/>
</dbReference>
<keyword evidence="5" id="KW-0539">Nucleus</keyword>
<dbReference type="GO" id="GO:0006351">
    <property type="term" value="P:DNA-templated transcription"/>
    <property type="evidence" value="ECO:0007669"/>
    <property type="project" value="InterPro"/>
</dbReference>